<accession>A0A2H0KC91</accession>
<organism evidence="2 3">
    <name type="scientific">Candidatus Taylorbacteria bacterium CG11_big_fil_rev_8_21_14_0_20_46_11</name>
    <dbReference type="NCBI Taxonomy" id="1975025"/>
    <lineage>
        <taxon>Bacteria</taxon>
        <taxon>Candidatus Tayloriibacteriota</taxon>
    </lineage>
</organism>
<dbReference type="AlphaFoldDB" id="A0A2H0KC91"/>
<dbReference type="EMBL" id="PCVG01000020">
    <property type="protein sequence ID" value="PIQ68880.1"/>
    <property type="molecule type" value="Genomic_DNA"/>
</dbReference>
<dbReference type="Proteomes" id="UP000229342">
    <property type="component" value="Unassembled WGS sequence"/>
</dbReference>
<dbReference type="PANTHER" id="PTHR37304">
    <property type="entry name" value="MEMBRANE PROTEIN-RELATED"/>
    <property type="match status" value="1"/>
</dbReference>
<name>A0A2H0KC91_9BACT</name>
<dbReference type="InterPro" id="IPR007211">
    <property type="entry name" value="DUF378"/>
</dbReference>
<protein>
    <submittedName>
        <fullName evidence="2">DUF378 domain-containing protein</fullName>
    </submittedName>
</protein>
<comment type="caution">
    <text evidence="2">The sequence shown here is derived from an EMBL/GenBank/DDBJ whole genome shotgun (WGS) entry which is preliminary data.</text>
</comment>
<feature type="transmembrane region" description="Helical" evidence="1">
    <location>
        <begin position="37"/>
        <end position="55"/>
    </location>
</feature>
<proteinExistence type="predicted"/>
<gene>
    <name evidence="2" type="ORF">COV91_01775</name>
</gene>
<keyword evidence="1" id="KW-1133">Transmembrane helix</keyword>
<dbReference type="PANTHER" id="PTHR37304:SF1">
    <property type="entry name" value="MEMBRANE PROTEIN"/>
    <property type="match status" value="1"/>
</dbReference>
<sequence length="72" mass="7480">MKVVHIVTFILLVVGGLNWGLVGVGAGDVVTRYLGDSIASVVFILVGLGAVVELFTHKKTCKECTASTSTGM</sequence>
<evidence type="ECO:0000313" key="3">
    <source>
        <dbReference type="Proteomes" id="UP000229342"/>
    </source>
</evidence>
<dbReference type="Pfam" id="PF04070">
    <property type="entry name" value="DUF378"/>
    <property type="match status" value="1"/>
</dbReference>
<keyword evidence="1" id="KW-0812">Transmembrane</keyword>
<evidence type="ECO:0000256" key="1">
    <source>
        <dbReference type="SAM" id="Phobius"/>
    </source>
</evidence>
<keyword evidence="1" id="KW-0472">Membrane</keyword>
<evidence type="ECO:0000313" key="2">
    <source>
        <dbReference type="EMBL" id="PIQ68880.1"/>
    </source>
</evidence>
<reference evidence="2 3" key="1">
    <citation type="submission" date="2017-09" db="EMBL/GenBank/DDBJ databases">
        <title>Depth-based differentiation of microbial function through sediment-hosted aquifers and enrichment of novel symbionts in the deep terrestrial subsurface.</title>
        <authorList>
            <person name="Probst A.J."/>
            <person name="Ladd B."/>
            <person name="Jarett J.K."/>
            <person name="Geller-Mcgrath D.E."/>
            <person name="Sieber C.M."/>
            <person name="Emerson J.B."/>
            <person name="Anantharaman K."/>
            <person name="Thomas B.C."/>
            <person name="Malmstrom R."/>
            <person name="Stieglmeier M."/>
            <person name="Klingl A."/>
            <person name="Woyke T."/>
            <person name="Ryan C.M."/>
            <person name="Banfield J.F."/>
        </authorList>
    </citation>
    <scope>NUCLEOTIDE SEQUENCE [LARGE SCALE GENOMIC DNA]</scope>
    <source>
        <strain evidence="2">CG11_big_fil_rev_8_21_14_0_20_46_11</strain>
    </source>
</reference>